<dbReference type="Pfam" id="PF13676">
    <property type="entry name" value="TIR_2"/>
    <property type="match status" value="1"/>
</dbReference>
<evidence type="ECO:0000313" key="3">
    <source>
        <dbReference type="EMBL" id="NMH67197.1"/>
    </source>
</evidence>
<dbReference type="GO" id="GO:0006260">
    <property type="term" value="P:DNA replication"/>
    <property type="evidence" value="ECO:0007669"/>
    <property type="project" value="InterPro"/>
</dbReference>
<evidence type="ECO:0000259" key="1">
    <source>
        <dbReference type="PROSITE" id="PS50104"/>
    </source>
</evidence>
<dbReference type="InterPro" id="IPR035897">
    <property type="entry name" value="Toll_tir_struct_dom_sf"/>
</dbReference>
<dbReference type="Proteomes" id="UP000737113">
    <property type="component" value="Unassembled WGS sequence"/>
</dbReference>
<reference evidence="3" key="1">
    <citation type="submission" date="2020-04" db="EMBL/GenBank/DDBJ databases">
        <title>Description of Shewanella salipaludis sp. nov., isolated from a salt marsh.</title>
        <authorList>
            <person name="Park S."/>
            <person name="Yoon J.-H."/>
        </authorList>
    </citation>
    <scope>NUCLEOTIDE SEQUENCE</scope>
    <source>
        <strain evidence="3">SHSM-M6</strain>
    </source>
</reference>
<dbReference type="SMART" id="SM00255">
    <property type="entry name" value="TIR"/>
    <property type="match status" value="1"/>
</dbReference>
<dbReference type="RefSeq" id="WP_169565970.1">
    <property type="nucleotide sequence ID" value="NZ_JAAXYH010000027.1"/>
</dbReference>
<dbReference type="PROSITE" id="PS50104">
    <property type="entry name" value="TIR"/>
    <property type="match status" value="1"/>
</dbReference>
<dbReference type="PANTHER" id="PTHR30153:SF2">
    <property type="entry name" value="REPLICATIVE DNA HELICASE"/>
    <property type="match status" value="1"/>
</dbReference>
<dbReference type="GO" id="GO:0005829">
    <property type="term" value="C:cytosol"/>
    <property type="evidence" value="ECO:0007669"/>
    <property type="project" value="TreeGrafter"/>
</dbReference>
<dbReference type="GO" id="GO:0005524">
    <property type="term" value="F:ATP binding"/>
    <property type="evidence" value="ECO:0007669"/>
    <property type="project" value="InterPro"/>
</dbReference>
<sequence length="446" mass="50544">MENSSVSVFYSYSHKDEKLRDDLETHLSLLLRKGLISTWHDRCISAGQEWATEIDNNIRSADIILLLVSSDFIASEYCYGKELSIAIDNHEANKSIVIPIILRPTDWEDAPFAKLQALPADAKAVTSWSNHDEAWLDVVKGIKKSISHRLKLKNRMKESTGLRSMNDLLECFVDKLELNYNDNNENLISGLETGIADLDILIDGLHSSQLITIAARPNMGKGDLALNIATHAALTNKLPVAYFTMTMTAEQLTQRLVSSVSYIDSHSVSRGNLDDEQWARISASFGLLLESPLYIDESIFSTAEELRKKCIELHSKHELNLIVIDSIQHLNQQITHQNHIPTSIPKQLKNLAREIGVPIIITSSVSMKVERRACKRPVLSDLYEWNELEDFSDTVLFIYRDEVYNEYTDDFGKAEIIIAKEMFSKLGVVTVNYNSNSYNFLSYEKN</sequence>
<accession>A0A972FX18</accession>
<dbReference type="PANTHER" id="PTHR30153">
    <property type="entry name" value="REPLICATIVE DNA HELICASE DNAB"/>
    <property type="match status" value="1"/>
</dbReference>
<evidence type="ECO:0000259" key="2">
    <source>
        <dbReference type="PROSITE" id="PS51199"/>
    </source>
</evidence>
<organism evidence="3 4">
    <name type="scientific">Shewanella salipaludis</name>
    <dbReference type="NCBI Taxonomy" id="2723052"/>
    <lineage>
        <taxon>Bacteria</taxon>
        <taxon>Pseudomonadati</taxon>
        <taxon>Pseudomonadota</taxon>
        <taxon>Gammaproteobacteria</taxon>
        <taxon>Alteromonadales</taxon>
        <taxon>Shewanellaceae</taxon>
        <taxon>Shewanella</taxon>
    </lineage>
</organism>
<comment type="caution">
    <text evidence="3">The sequence shown here is derived from an EMBL/GenBank/DDBJ whole genome shotgun (WGS) entry which is preliminary data.</text>
</comment>
<dbReference type="InterPro" id="IPR027417">
    <property type="entry name" value="P-loop_NTPase"/>
</dbReference>
<dbReference type="GO" id="GO:0003678">
    <property type="term" value="F:DNA helicase activity"/>
    <property type="evidence" value="ECO:0007669"/>
    <property type="project" value="InterPro"/>
</dbReference>
<dbReference type="PROSITE" id="PS51199">
    <property type="entry name" value="SF4_HELICASE"/>
    <property type="match status" value="1"/>
</dbReference>
<evidence type="ECO:0000313" key="4">
    <source>
        <dbReference type="Proteomes" id="UP000737113"/>
    </source>
</evidence>
<dbReference type="InterPro" id="IPR000157">
    <property type="entry name" value="TIR_dom"/>
</dbReference>
<dbReference type="AlphaFoldDB" id="A0A972FX18"/>
<feature type="domain" description="TIR" evidence="1">
    <location>
        <begin position="4"/>
        <end position="150"/>
    </location>
</feature>
<proteinExistence type="predicted"/>
<dbReference type="SUPFAM" id="SSF52200">
    <property type="entry name" value="Toll/Interleukin receptor TIR domain"/>
    <property type="match status" value="1"/>
</dbReference>
<gene>
    <name evidence="3" type="ORF">HC757_18790</name>
</gene>
<dbReference type="Pfam" id="PF03796">
    <property type="entry name" value="DnaB_C"/>
    <property type="match status" value="1"/>
</dbReference>
<name>A0A972FX18_9GAMM</name>
<dbReference type="GO" id="GO:0007165">
    <property type="term" value="P:signal transduction"/>
    <property type="evidence" value="ECO:0007669"/>
    <property type="project" value="InterPro"/>
</dbReference>
<feature type="domain" description="SF4 helicase" evidence="2">
    <location>
        <begin position="184"/>
        <end position="446"/>
    </location>
</feature>
<dbReference type="InterPro" id="IPR007694">
    <property type="entry name" value="DNA_helicase_DnaB-like_C"/>
</dbReference>
<keyword evidence="4" id="KW-1185">Reference proteome</keyword>
<dbReference type="EMBL" id="JAAXYH010000027">
    <property type="protein sequence ID" value="NMH67197.1"/>
    <property type="molecule type" value="Genomic_DNA"/>
</dbReference>
<dbReference type="Gene3D" id="3.40.50.300">
    <property type="entry name" value="P-loop containing nucleotide triphosphate hydrolases"/>
    <property type="match status" value="1"/>
</dbReference>
<dbReference type="SUPFAM" id="SSF52540">
    <property type="entry name" value="P-loop containing nucleoside triphosphate hydrolases"/>
    <property type="match status" value="1"/>
</dbReference>
<protein>
    <submittedName>
        <fullName evidence="3">TIR domain-containing protein</fullName>
    </submittedName>
</protein>
<dbReference type="Gene3D" id="3.40.50.10140">
    <property type="entry name" value="Toll/interleukin-1 receptor homology (TIR) domain"/>
    <property type="match status" value="1"/>
</dbReference>